<name>A0AAW1BQM2_CROAD</name>
<evidence type="ECO:0000313" key="15">
    <source>
        <dbReference type="Proteomes" id="UP001474421"/>
    </source>
</evidence>
<comment type="caution">
    <text evidence="14">The sequence shown here is derived from an EMBL/GenBank/DDBJ whole genome shotgun (WGS) entry which is preliminary data.</text>
</comment>
<keyword evidence="15" id="KW-1185">Reference proteome</keyword>
<evidence type="ECO:0000256" key="9">
    <source>
        <dbReference type="ARBA" id="ARBA00023136"/>
    </source>
</evidence>
<evidence type="ECO:0000259" key="13">
    <source>
        <dbReference type="PROSITE" id="PS50268"/>
    </source>
</evidence>
<dbReference type="InterPro" id="IPR050174">
    <property type="entry name" value="Protocadherin/Cadherin-CA"/>
</dbReference>
<evidence type="ECO:0000256" key="4">
    <source>
        <dbReference type="ARBA" id="ARBA00022729"/>
    </source>
</evidence>
<accession>A0AAW1BQM2</accession>
<dbReference type="GO" id="GO:0007156">
    <property type="term" value="P:homophilic cell adhesion via plasma membrane adhesion molecules"/>
    <property type="evidence" value="ECO:0007669"/>
    <property type="project" value="InterPro"/>
</dbReference>
<dbReference type="GO" id="GO:0005886">
    <property type="term" value="C:plasma membrane"/>
    <property type="evidence" value="ECO:0007669"/>
    <property type="project" value="UniProtKB-SubCell"/>
</dbReference>
<keyword evidence="7" id="KW-0130">Cell adhesion</keyword>
<protein>
    <submittedName>
        <fullName evidence="14">Protocadherin gamma-B1-like</fullName>
    </submittedName>
</protein>
<dbReference type="FunFam" id="2.60.40.60:FF:000001">
    <property type="entry name" value="Protocadherin alpha 2"/>
    <property type="match status" value="1"/>
</dbReference>
<dbReference type="InterPro" id="IPR002126">
    <property type="entry name" value="Cadherin-like_dom"/>
</dbReference>
<dbReference type="FunFam" id="2.60.40.60:FF:000004">
    <property type="entry name" value="Protocadherin 1 gamma 2"/>
    <property type="match status" value="1"/>
</dbReference>
<gene>
    <name evidence="14" type="ORF">NXF25_008585</name>
</gene>
<evidence type="ECO:0000256" key="6">
    <source>
        <dbReference type="ARBA" id="ARBA00022837"/>
    </source>
</evidence>
<keyword evidence="5" id="KW-0677">Repeat</keyword>
<dbReference type="Pfam" id="PF16492">
    <property type="entry name" value="Cadherin_C_2"/>
    <property type="match status" value="1"/>
</dbReference>
<dbReference type="AlphaFoldDB" id="A0AAW1BQM2"/>
<organism evidence="14 15">
    <name type="scientific">Crotalus adamanteus</name>
    <name type="common">Eastern diamondback rattlesnake</name>
    <dbReference type="NCBI Taxonomy" id="8729"/>
    <lineage>
        <taxon>Eukaryota</taxon>
        <taxon>Metazoa</taxon>
        <taxon>Chordata</taxon>
        <taxon>Craniata</taxon>
        <taxon>Vertebrata</taxon>
        <taxon>Euteleostomi</taxon>
        <taxon>Lepidosauria</taxon>
        <taxon>Squamata</taxon>
        <taxon>Bifurcata</taxon>
        <taxon>Unidentata</taxon>
        <taxon>Episquamata</taxon>
        <taxon>Toxicofera</taxon>
        <taxon>Serpentes</taxon>
        <taxon>Colubroidea</taxon>
        <taxon>Viperidae</taxon>
        <taxon>Crotalinae</taxon>
        <taxon>Crotalus</taxon>
    </lineage>
</organism>
<dbReference type="InterPro" id="IPR015919">
    <property type="entry name" value="Cadherin-like_sf"/>
</dbReference>
<dbReference type="PRINTS" id="PR00205">
    <property type="entry name" value="CADHERIN"/>
</dbReference>
<dbReference type="GO" id="GO:0005509">
    <property type="term" value="F:calcium ion binding"/>
    <property type="evidence" value="ECO:0007669"/>
    <property type="project" value="UniProtKB-UniRule"/>
</dbReference>
<dbReference type="PROSITE" id="PS50268">
    <property type="entry name" value="CADHERIN_2"/>
    <property type="match status" value="3"/>
</dbReference>
<evidence type="ECO:0000256" key="3">
    <source>
        <dbReference type="ARBA" id="ARBA00022692"/>
    </source>
</evidence>
<dbReference type="EMBL" id="JAOTOJ010000003">
    <property type="protein sequence ID" value="KAK9403758.1"/>
    <property type="molecule type" value="Genomic_DNA"/>
</dbReference>
<evidence type="ECO:0000256" key="5">
    <source>
        <dbReference type="ARBA" id="ARBA00022737"/>
    </source>
</evidence>
<feature type="domain" description="Cadherin" evidence="13">
    <location>
        <begin position="174"/>
        <end position="271"/>
    </location>
</feature>
<evidence type="ECO:0000256" key="2">
    <source>
        <dbReference type="ARBA" id="ARBA00022475"/>
    </source>
</evidence>
<keyword evidence="9 12" id="KW-0472">Membrane</keyword>
<evidence type="ECO:0000313" key="14">
    <source>
        <dbReference type="EMBL" id="KAK9403758.1"/>
    </source>
</evidence>
<evidence type="ECO:0000256" key="10">
    <source>
        <dbReference type="ARBA" id="ARBA00023180"/>
    </source>
</evidence>
<evidence type="ECO:0000256" key="11">
    <source>
        <dbReference type="PROSITE-ProRule" id="PRU00043"/>
    </source>
</evidence>
<feature type="domain" description="Cadherin" evidence="13">
    <location>
        <begin position="4"/>
        <end position="48"/>
    </location>
</feature>
<sequence>MTDRPLDREKASQYNITITATDKGTPPLSTNKTILLQISDINDNAPAFEKASYSIYVQENNPSGASIFQIQAFDPDVDQNSHITYSILTSNIEKIPISSYISIHSETGTIYAQRSFDYEQFREFQLQVKAQDGGSPSLSSNITVRVFILDRNDNSPQILSPSPDSKDSALFEMVPRSAEADYLVTKVVAVDADSGHNAWLSYQLIQATEPALFTVGSHTGEIRTARTFMERDALKQRLVLLVKDNGRPPLSASVTLNLVFAENLQEALPEMKNQMNNSEDQLDLQFYLVVALAVMSFLFLLSVILAIAIKLRQSGSPRFLQCLGPVPHSTTGVIFPPNFEDGTLPYSYQLCLSSESKKNECTFLTPNVHVAGNILSGEKSNALFTGTVEKNLISKITDKVWLLQELFS</sequence>
<evidence type="ECO:0000256" key="7">
    <source>
        <dbReference type="ARBA" id="ARBA00022889"/>
    </source>
</evidence>
<keyword evidence="4" id="KW-0732">Signal</keyword>
<keyword evidence="6 11" id="KW-0106">Calcium</keyword>
<dbReference type="SMART" id="SM00112">
    <property type="entry name" value="CA"/>
    <property type="match status" value="3"/>
</dbReference>
<dbReference type="PANTHER" id="PTHR24028">
    <property type="entry name" value="CADHERIN-87A"/>
    <property type="match status" value="1"/>
</dbReference>
<dbReference type="SUPFAM" id="SSF49313">
    <property type="entry name" value="Cadherin-like"/>
    <property type="match status" value="3"/>
</dbReference>
<evidence type="ECO:0000256" key="1">
    <source>
        <dbReference type="ARBA" id="ARBA00004251"/>
    </source>
</evidence>
<reference evidence="14 15" key="1">
    <citation type="journal article" date="2024" name="Proc. Natl. Acad. Sci. U.S.A.">
        <title>The genetic regulatory architecture and epigenomic basis for age-related changes in rattlesnake venom.</title>
        <authorList>
            <person name="Hogan M.P."/>
            <person name="Holding M.L."/>
            <person name="Nystrom G.S."/>
            <person name="Colston T.J."/>
            <person name="Bartlett D.A."/>
            <person name="Mason A.J."/>
            <person name="Ellsworth S.A."/>
            <person name="Rautsaw R.M."/>
            <person name="Lawrence K.C."/>
            <person name="Strickland J.L."/>
            <person name="He B."/>
            <person name="Fraser P."/>
            <person name="Margres M.J."/>
            <person name="Gilbert D.M."/>
            <person name="Gibbs H.L."/>
            <person name="Parkinson C.L."/>
            <person name="Rokyta D.R."/>
        </authorList>
    </citation>
    <scope>NUCLEOTIDE SEQUENCE [LARGE SCALE GENOMIC DNA]</scope>
    <source>
        <strain evidence="14">DRR0105</strain>
    </source>
</reference>
<dbReference type="Pfam" id="PF00028">
    <property type="entry name" value="Cadherin"/>
    <property type="match status" value="2"/>
</dbReference>
<keyword evidence="3 12" id="KW-0812">Transmembrane</keyword>
<dbReference type="PANTHER" id="PTHR24028:SF73">
    <property type="entry name" value="PROTOCADHERIN GAMMA-B3-RELATED"/>
    <property type="match status" value="1"/>
</dbReference>
<comment type="subcellular location">
    <subcellularLocation>
        <location evidence="1">Cell membrane</location>
        <topology evidence="1">Single-pass type I membrane protein</topology>
    </subcellularLocation>
</comment>
<dbReference type="InterPro" id="IPR020894">
    <property type="entry name" value="Cadherin_CS"/>
</dbReference>
<dbReference type="Proteomes" id="UP001474421">
    <property type="component" value="Unassembled WGS sequence"/>
</dbReference>
<keyword evidence="10" id="KW-0325">Glycoprotein</keyword>
<dbReference type="Gene3D" id="2.60.40.60">
    <property type="entry name" value="Cadherins"/>
    <property type="match status" value="3"/>
</dbReference>
<dbReference type="CDD" id="cd11304">
    <property type="entry name" value="Cadherin_repeat"/>
    <property type="match status" value="3"/>
</dbReference>
<keyword evidence="8 12" id="KW-1133">Transmembrane helix</keyword>
<evidence type="ECO:0000256" key="12">
    <source>
        <dbReference type="SAM" id="Phobius"/>
    </source>
</evidence>
<feature type="domain" description="Cadherin" evidence="13">
    <location>
        <begin position="49"/>
        <end position="158"/>
    </location>
</feature>
<proteinExistence type="predicted"/>
<feature type="transmembrane region" description="Helical" evidence="12">
    <location>
        <begin position="286"/>
        <end position="309"/>
    </location>
</feature>
<dbReference type="InterPro" id="IPR032455">
    <property type="entry name" value="Cadherin_C"/>
</dbReference>
<evidence type="ECO:0000256" key="8">
    <source>
        <dbReference type="ARBA" id="ARBA00022989"/>
    </source>
</evidence>
<keyword evidence="2" id="KW-1003">Cell membrane</keyword>
<dbReference type="PROSITE" id="PS00232">
    <property type="entry name" value="CADHERIN_1"/>
    <property type="match status" value="2"/>
</dbReference>